<dbReference type="AlphaFoldDB" id="A0A9D4VCB2"/>
<dbReference type="Proteomes" id="UP000886520">
    <property type="component" value="Chromosome 3"/>
</dbReference>
<reference evidence="3" key="1">
    <citation type="submission" date="2021-01" db="EMBL/GenBank/DDBJ databases">
        <title>Adiantum capillus-veneris genome.</title>
        <authorList>
            <person name="Fang Y."/>
            <person name="Liao Q."/>
        </authorList>
    </citation>
    <scope>NUCLEOTIDE SEQUENCE</scope>
    <source>
        <strain evidence="3">H3</strain>
        <tissue evidence="3">Leaf</tissue>
    </source>
</reference>
<keyword evidence="1" id="KW-0175">Coiled coil</keyword>
<dbReference type="OrthoDB" id="1925974at2759"/>
<evidence type="ECO:0000256" key="1">
    <source>
        <dbReference type="SAM" id="Coils"/>
    </source>
</evidence>
<sequence>MDLQDASDGDGTASDSEDDVSHVSSRSSSSGQSFKALQKELQAERLSRKVAEAEISDLKVSFSRLKSFTMEAVQQRDHVMRLKEEAESSQQDLLRKLNEAFQCKNDAFRQRDDALRLRDDAIRLRDEVSLLKDVAMHARNSGRSDVETATRLLVAAADSIAAKASSYKSFADNLPRSSLHTGIAAVAYGFTNRAEEIVDELLRHLDMASKDRDTIRQQMEQRHNRFVIEVSELETSIQMLKGNLMDQGAELAKWQALATENEQKYSEAEELLLKKLTLADQENHALTNALQLKESLLANVEVSIKHLSQLLFQTHETVANHAVAFFPTEILLDKIPPVSPSGEEPEEGINHCISRSKDITNLFSKLAMTWKEQIDLRKKALEDLEGTITRLIVEKKEITSFLESALAIKQEMLEAVSKVSLDSNSNLNTITKTKEARSDSVGLLVGQPGLFNNDLERGEFSNKGSALESELKKSKQETFELQQFLAAARGELEVLRVTSERQAKELVDKTVKIEDLENAQSLAQKTIEDLRSKLAAAGNDLLESNKAFTTEAEARLLLLEEVERLKEQVSFCTQQARQFCDLLEESKNKLHLKEEMATAAVAARNAAERSLRMADERAVQLRKKIDDLVNQFELLEGKEDGLTPVDWYNACWPSQWLRGRRSHSHTRQTGAELDKFLEPFV</sequence>
<organism evidence="3 4">
    <name type="scientific">Adiantum capillus-veneris</name>
    <name type="common">Maidenhair fern</name>
    <dbReference type="NCBI Taxonomy" id="13818"/>
    <lineage>
        <taxon>Eukaryota</taxon>
        <taxon>Viridiplantae</taxon>
        <taxon>Streptophyta</taxon>
        <taxon>Embryophyta</taxon>
        <taxon>Tracheophyta</taxon>
        <taxon>Polypodiopsida</taxon>
        <taxon>Polypodiidae</taxon>
        <taxon>Polypodiales</taxon>
        <taxon>Pteridineae</taxon>
        <taxon>Pteridaceae</taxon>
        <taxon>Vittarioideae</taxon>
        <taxon>Adiantum</taxon>
    </lineage>
</organism>
<dbReference type="PANTHER" id="PTHR34937">
    <property type="entry name" value="OS08G0559800 PROTEIN"/>
    <property type="match status" value="1"/>
</dbReference>
<evidence type="ECO:0000313" key="4">
    <source>
        <dbReference type="Proteomes" id="UP000886520"/>
    </source>
</evidence>
<dbReference type="EMBL" id="JABFUD020000002">
    <property type="protein sequence ID" value="KAI5083729.1"/>
    <property type="molecule type" value="Genomic_DNA"/>
</dbReference>
<dbReference type="InterPro" id="IPR040300">
    <property type="entry name" value="At3g49055-like"/>
</dbReference>
<gene>
    <name evidence="3" type="ORF">GOP47_0003472</name>
</gene>
<comment type="caution">
    <text evidence="3">The sequence shown here is derived from an EMBL/GenBank/DDBJ whole genome shotgun (WGS) entry which is preliminary data.</text>
</comment>
<feature type="region of interest" description="Disordered" evidence="2">
    <location>
        <begin position="1"/>
        <end position="36"/>
    </location>
</feature>
<feature type="compositionally biased region" description="Low complexity" evidence="2">
    <location>
        <begin position="22"/>
        <end position="33"/>
    </location>
</feature>
<feature type="coiled-coil region" evidence="1">
    <location>
        <begin position="604"/>
        <end position="638"/>
    </location>
</feature>
<proteinExistence type="predicted"/>
<keyword evidence="4" id="KW-1185">Reference proteome</keyword>
<dbReference type="PANTHER" id="PTHR34937:SF1">
    <property type="entry name" value="PARAMYOSIN"/>
    <property type="match status" value="1"/>
</dbReference>
<evidence type="ECO:0000256" key="2">
    <source>
        <dbReference type="SAM" id="MobiDB-lite"/>
    </source>
</evidence>
<evidence type="ECO:0000313" key="3">
    <source>
        <dbReference type="EMBL" id="KAI5083729.1"/>
    </source>
</evidence>
<protein>
    <submittedName>
        <fullName evidence="3">Uncharacterized protein</fullName>
    </submittedName>
</protein>
<accession>A0A9D4VCB2</accession>
<name>A0A9D4VCB2_ADICA</name>